<reference evidence="1" key="1">
    <citation type="submission" date="2018-02" db="EMBL/GenBank/DDBJ databases">
        <title>Rhizophora mucronata_Transcriptome.</title>
        <authorList>
            <person name="Meera S.P."/>
            <person name="Sreeshan A."/>
            <person name="Augustine A."/>
        </authorList>
    </citation>
    <scope>NUCLEOTIDE SEQUENCE</scope>
    <source>
        <tissue evidence="1">Leaf</tissue>
    </source>
</reference>
<accession>A0A2P2N977</accession>
<protein>
    <submittedName>
        <fullName evidence="1">Uncharacterized protein</fullName>
    </submittedName>
</protein>
<sequence length="27" mass="3172">MLLDIKICWLLQSTQDVLSFLFSTEKV</sequence>
<proteinExistence type="predicted"/>
<evidence type="ECO:0000313" key="1">
    <source>
        <dbReference type="EMBL" id="MBX39023.1"/>
    </source>
</evidence>
<dbReference type="AlphaFoldDB" id="A0A2P2N977"/>
<organism evidence="1">
    <name type="scientific">Rhizophora mucronata</name>
    <name type="common">Asiatic mangrove</name>
    <dbReference type="NCBI Taxonomy" id="61149"/>
    <lineage>
        <taxon>Eukaryota</taxon>
        <taxon>Viridiplantae</taxon>
        <taxon>Streptophyta</taxon>
        <taxon>Embryophyta</taxon>
        <taxon>Tracheophyta</taxon>
        <taxon>Spermatophyta</taxon>
        <taxon>Magnoliopsida</taxon>
        <taxon>eudicotyledons</taxon>
        <taxon>Gunneridae</taxon>
        <taxon>Pentapetalae</taxon>
        <taxon>rosids</taxon>
        <taxon>fabids</taxon>
        <taxon>Malpighiales</taxon>
        <taxon>Rhizophoraceae</taxon>
        <taxon>Rhizophora</taxon>
    </lineage>
</organism>
<name>A0A2P2N977_RHIMU</name>
<dbReference type="EMBL" id="GGEC01058539">
    <property type="protein sequence ID" value="MBX39023.1"/>
    <property type="molecule type" value="Transcribed_RNA"/>
</dbReference>